<comment type="similarity">
    <text evidence="1 2">Belongs to the outer membrane factor (OMF) (TC 1.B.17) family.</text>
</comment>
<dbReference type="GO" id="GO:0005886">
    <property type="term" value="C:plasma membrane"/>
    <property type="evidence" value="ECO:0007669"/>
    <property type="project" value="UniProtKB-SubCell"/>
</dbReference>
<evidence type="ECO:0000256" key="2">
    <source>
        <dbReference type="RuleBase" id="RU362097"/>
    </source>
</evidence>
<sequence length="470" mass="50914">MFRRTVILSIVIVCLAGCSSMAPNYRRPEAPVAAAWPTGPAYKNNTSVSGKAVATDLKWRNFFVGPQLQKLIGLALANNRDLRVAALNVEKSRAQFRIQRADMLPTVAAAGSGAVQRLPAAVSPSGQDMIARNYNLSLGLSSYEIDLFGRVQSLKDQALEQYLATEQARKSVQISLVAEVANNYLALAADRERLKLALDTLESQQASYRLVQSRFTAGASSELDLRQAQTGVETARVDVARYTTLVAQEENLLTLVVGDQVPTELLPTGFDAVGTLRELAAGVPSEVLQRRPDVMQAELLLKAANANIGAARAAFFPRITLNTSIGTSSDQLTGLFSPGSLAWGFAPQFTLPIFDYGRNTAGLTAAELDRDIYLTRYEKVIQNAFREVADALAQNGTVGEQLQAQQSLTEATSESYRLSRARYDSGYSSYLNVLDSQRSLYGAQLGLISVVFARLANQITLYKVLGGGSE</sequence>
<proteinExistence type="inferred from homology"/>
<dbReference type="Proteomes" id="UP000587586">
    <property type="component" value="Unassembled WGS sequence"/>
</dbReference>
<dbReference type="Pfam" id="PF02321">
    <property type="entry name" value="OEP"/>
    <property type="match status" value="2"/>
</dbReference>
<feature type="signal peptide" evidence="2">
    <location>
        <begin position="1"/>
        <end position="22"/>
    </location>
</feature>
<dbReference type="RefSeq" id="WP_183360312.1">
    <property type="nucleotide sequence ID" value="NZ_BLXZ01000002.1"/>
</dbReference>
<evidence type="ECO:0000256" key="1">
    <source>
        <dbReference type="ARBA" id="ARBA00007613"/>
    </source>
</evidence>
<keyword evidence="4" id="KW-1185">Reference proteome</keyword>
<dbReference type="EMBL" id="BLXZ01000002">
    <property type="protein sequence ID" value="GFO67791.1"/>
    <property type="molecule type" value="Genomic_DNA"/>
</dbReference>
<dbReference type="PANTHER" id="PTHR30203">
    <property type="entry name" value="OUTER MEMBRANE CATION EFFLUX PROTEIN"/>
    <property type="match status" value="1"/>
</dbReference>
<name>A0A6V8N5R1_9BACT</name>
<dbReference type="NCBIfam" id="TIGR01845">
    <property type="entry name" value="outer_NodT"/>
    <property type="match status" value="1"/>
</dbReference>
<gene>
    <name evidence="3" type="ORF">GMLC_13700</name>
</gene>
<keyword evidence="2" id="KW-0472">Membrane</keyword>
<comment type="subcellular location">
    <subcellularLocation>
        <location evidence="2">Cell membrane</location>
        <topology evidence="2">Lipid-anchor</topology>
    </subcellularLocation>
</comment>
<evidence type="ECO:0000313" key="3">
    <source>
        <dbReference type="EMBL" id="GFO67791.1"/>
    </source>
</evidence>
<comment type="caution">
    <text evidence="3">The sequence shown here is derived from an EMBL/GenBank/DDBJ whole genome shotgun (WGS) entry which is preliminary data.</text>
</comment>
<keyword evidence="2" id="KW-0449">Lipoprotein</keyword>
<dbReference type="AlphaFoldDB" id="A0A6V8N5R1"/>
<dbReference type="Gene3D" id="2.20.200.10">
    <property type="entry name" value="Outer membrane efflux proteins (OEP)"/>
    <property type="match status" value="1"/>
</dbReference>
<accession>A0A6V8N5R1</accession>
<keyword evidence="2" id="KW-0732">Signal</keyword>
<keyword evidence="2" id="KW-0812">Transmembrane</keyword>
<reference evidence="4" key="1">
    <citation type="submission" date="2020-06" db="EMBL/GenBank/DDBJ databases">
        <title>Draft genomic sequecing of Geomonas sp. Red745.</title>
        <authorList>
            <person name="Itoh H."/>
            <person name="Xu Z.X."/>
            <person name="Ushijima N."/>
            <person name="Masuda Y."/>
            <person name="Shiratori Y."/>
            <person name="Senoo K."/>
        </authorList>
    </citation>
    <scope>NUCLEOTIDE SEQUENCE [LARGE SCALE GENOMIC DNA]</scope>
    <source>
        <strain evidence="4">Red745</strain>
    </source>
</reference>
<dbReference type="InterPro" id="IPR003423">
    <property type="entry name" value="OMP_efflux"/>
</dbReference>
<keyword evidence="2" id="KW-1134">Transmembrane beta strand</keyword>
<evidence type="ECO:0000313" key="4">
    <source>
        <dbReference type="Proteomes" id="UP000587586"/>
    </source>
</evidence>
<dbReference type="PANTHER" id="PTHR30203:SF32">
    <property type="entry name" value="CATION EFFLUX SYSTEM PROTEIN CUSC"/>
    <property type="match status" value="1"/>
</dbReference>
<keyword evidence="2" id="KW-0564">Palmitate</keyword>
<dbReference type="SUPFAM" id="SSF56954">
    <property type="entry name" value="Outer membrane efflux proteins (OEP)"/>
    <property type="match status" value="1"/>
</dbReference>
<feature type="chain" id="PRO_5028516784" evidence="2">
    <location>
        <begin position="23"/>
        <end position="470"/>
    </location>
</feature>
<dbReference type="InterPro" id="IPR010131">
    <property type="entry name" value="MdtP/NodT-like"/>
</dbReference>
<dbReference type="GO" id="GO:0015562">
    <property type="term" value="F:efflux transmembrane transporter activity"/>
    <property type="evidence" value="ECO:0007669"/>
    <property type="project" value="InterPro"/>
</dbReference>
<dbReference type="Gene3D" id="1.20.1600.10">
    <property type="entry name" value="Outer membrane efflux proteins (OEP)"/>
    <property type="match status" value="1"/>
</dbReference>
<protein>
    <submittedName>
        <fullName evidence="3">AdeC/adeK/oprM family multidrug efflux complex outer membrane factor</fullName>
    </submittedName>
</protein>
<organism evidence="3 4">
    <name type="scientific">Geomonas limicola</name>
    <dbReference type="NCBI Taxonomy" id="2740186"/>
    <lineage>
        <taxon>Bacteria</taxon>
        <taxon>Pseudomonadati</taxon>
        <taxon>Thermodesulfobacteriota</taxon>
        <taxon>Desulfuromonadia</taxon>
        <taxon>Geobacterales</taxon>
        <taxon>Geobacteraceae</taxon>
        <taxon>Geomonas</taxon>
    </lineage>
</organism>